<gene>
    <name evidence="5" type="ORF">JOC54_002656</name>
</gene>
<proteinExistence type="predicted"/>
<reference evidence="5" key="1">
    <citation type="submission" date="2021-01" db="EMBL/GenBank/DDBJ databases">
        <title>Genomic Encyclopedia of Type Strains, Phase IV (KMG-IV): sequencing the most valuable type-strain genomes for metagenomic binning, comparative biology and taxonomic classification.</title>
        <authorList>
            <person name="Goeker M."/>
        </authorList>
    </citation>
    <scope>NUCLEOTIDE SEQUENCE</scope>
    <source>
        <strain evidence="5">DSM 21943</strain>
    </source>
</reference>
<dbReference type="PANTHER" id="PTHR43479:SF11">
    <property type="entry name" value="ACREF_ENVCD OPERON REPRESSOR-RELATED"/>
    <property type="match status" value="1"/>
</dbReference>
<organism evidence="5 6">
    <name type="scientific">Shouchella xiaoxiensis</name>
    <dbReference type="NCBI Taxonomy" id="766895"/>
    <lineage>
        <taxon>Bacteria</taxon>
        <taxon>Bacillati</taxon>
        <taxon>Bacillota</taxon>
        <taxon>Bacilli</taxon>
        <taxon>Bacillales</taxon>
        <taxon>Bacillaceae</taxon>
        <taxon>Shouchella</taxon>
    </lineage>
</organism>
<dbReference type="InterPro" id="IPR023772">
    <property type="entry name" value="DNA-bd_HTH_TetR-type_CS"/>
</dbReference>
<accession>A0ABS2SV32</accession>
<evidence type="ECO:0000256" key="2">
    <source>
        <dbReference type="ARBA" id="ARBA00023125"/>
    </source>
</evidence>
<feature type="domain" description="HTH tetR-type" evidence="4">
    <location>
        <begin position="5"/>
        <end position="65"/>
    </location>
</feature>
<dbReference type="EMBL" id="JAFBCV010000008">
    <property type="protein sequence ID" value="MBM7839376.1"/>
    <property type="molecule type" value="Genomic_DNA"/>
</dbReference>
<dbReference type="InterPro" id="IPR001647">
    <property type="entry name" value="HTH_TetR"/>
</dbReference>
<name>A0ABS2SV32_9BACI</name>
<dbReference type="RefSeq" id="WP_204466635.1">
    <property type="nucleotide sequence ID" value="NZ_JAFBCV010000008.1"/>
</dbReference>
<keyword evidence="6" id="KW-1185">Reference proteome</keyword>
<dbReference type="PROSITE" id="PS50977">
    <property type="entry name" value="HTH_TETR_2"/>
    <property type="match status" value="1"/>
</dbReference>
<dbReference type="PANTHER" id="PTHR43479">
    <property type="entry name" value="ACREF/ENVCD OPERON REPRESSOR-RELATED"/>
    <property type="match status" value="1"/>
</dbReference>
<evidence type="ECO:0000256" key="3">
    <source>
        <dbReference type="PROSITE-ProRule" id="PRU00335"/>
    </source>
</evidence>
<dbReference type="PRINTS" id="PR00455">
    <property type="entry name" value="HTHTETR"/>
</dbReference>
<dbReference type="InterPro" id="IPR050624">
    <property type="entry name" value="HTH-type_Tx_Regulator"/>
</dbReference>
<dbReference type="Pfam" id="PF00440">
    <property type="entry name" value="TetR_N"/>
    <property type="match status" value="1"/>
</dbReference>
<dbReference type="InterPro" id="IPR036271">
    <property type="entry name" value="Tet_transcr_reg_TetR-rel_C_sf"/>
</dbReference>
<evidence type="ECO:0000259" key="4">
    <source>
        <dbReference type="PROSITE" id="PS50977"/>
    </source>
</evidence>
<dbReference type="InterPro" id="IPR009057">
    <property type="entry name" value="Homeodomain-like_sf"/>
</dbReference>
<protein>
    <submittedName>
        <fullName evidence="5">AcrR family transcriptional regulator</fullName>
    </submittedName>
</protein>
<sequence>MRNKEETLRQIMQAAYETFAEKGFHQTSLTSIAQQVGISKPAIYYYFKSKDELIKSLFEEVSQEIHTITSVYPADISRENIKQCFYAIGENAIKRQVKEPHFNQLFNQYILLSSQDTYYAEHLATIQQNYFDTFYSFFQHAVDRGVIKDENALIKSQLLALVFDNITNFILTNVTLDYEAIWREAVDSVLSGIVIHE</sequence>
<evidence type="ECO:0000256" key="1">
    <source>
        <dbReference type="ARBA" id="ARBA00022491"/>
    </source>
</evidence>
<feature type="DNA-binding region" description="H-T-H motif" evidence="3">
    <location>
        <begin position="28"/>
        <end position="47"/>
    </location>
</feature>
<dbReference type="Proteomes" id="UP001179280">
    <property type="component" value="Unassembled WGS sequence"/>
</dbReference>
<evidence type="ECO:0000313" key="6">
    <source>
        <dbReference type="Proteomes" id="UP001179280"/>
    </source>
</evidence>
<comment type="caution">
    <text evidence="5">The sequence shown here is derived from an EMBL/GenBank/DDBJ whole genome shotgun (WGS) entry which is preliminary data.</text>
</comment>
<keyword evidence="1" id="KW-0678">Repressor</keyword>
<dbReference type="SUPFAM" id="SSF48498">
    <property type="entry name" value="Tetracyclin repressor-like, C-terminal domain"/>
    <property type="match status" value="1"/>
</dbReference>
<dbReference type="Gene3D" id="1.10.357.10">
    <property type="entry name" value="Tetracycline Repressor, domain 2"/>
    <property type="match status" value="1"/>
</dbReference>
<dbReference type="SUPFAM" id="SSF46689">
    <property type="entry name" value="Homeodomain-like"/>
    <property type="match status" value="1"/>
</dbReference>
<evidence type="ECO:0000313" key="5">
    <source>
        <dbReference type="EMBL" id="MBM7839376.1"/>
    </source>
</evidence>
<dbReference type="PROSITE" id="PS01081">
    <property type="entry name" value="HTH_TETR_1"/>
    <property type="match status" value="1"/>
</dbReference>
<keyword evidence="2 3" id="KW-0238">DNA-binding</keyword>